<name>A0A2N1PPH7_9BACT</name>
<comment type="caution">
    <text evidence="4">The sequence shown here is derived from an EMBL/GenBank/DDBJ whole genome shotgun (WGS) entry which is preliminary data.</text>
</comment>
<evidence type="ECO:0000313" key="4">
    <source>
        <dbReference type="EMBL" id="PKK90240.1"/>
    </source>
</evidence>
<evidence type="ECO:0000313" key="5">
    <source>
        <dbReference type="Proteomes" id="UP000233256"/>
    </source>
</evidence>
<evidence type="ECO:0008006" key="6">
    <source>
        <dbReference type="Google" id="ProtNLM"/>
    </source>
</evidence>
<dbReference type="AlphaFoldDB" id="A0A2N1PPH7"/>
<dbReference type="Pfam" id="PF13646">
    <property type="entry name" value="HEAT_2"/>
    <property type="match status" value="3"/>
</dbReference>
<dbReference type="SMART" id="SM00567">
    <property type="entry name" value="EZ_HEAT"/>
    <property type="match status" value="9"/>
</dbReference>
<feature type="transmembrane region" description="Helical" evidence="3">
    <location>
        <begin position="17"/>
        <end position="34"/>
    </location>
</feature>
<dbReference type="Gene3D" id="1.25.10.10">
    <property type="entry name" value="Leucine-rich Repeat Variant"/>
    <property type="match status" value="3"/>
</dbReference>
<dbReference type="PANTHER" id="PTHR12697:SF5">
    <property type="entry name" value="DEOXYHYPUSINE HYDROXYLASE"/>
    <property type="match status" value="1"/>
</dbReference>
<evidence type="ECO:0000256" key="3">
    <source>
        <dbReference type="SAM" id="Phobius"/>
    </source>
</evidence>
<gene>
    <name evidence="4" type="ORF">CVV64_10970</name>
</gene>
<dbReference type="InterPro" id="IPR011989">
    <property type="entry name" value="ARM-like"/>
</dbReference>
<dbReference type="Proteomes" id="UP000233256">
    <property type="component" value="Unassembled WGS sequence"/>
</dbReference>
<dbReference type="InterPro" id="IPR004155">
    <property type="entry name" value="PBS_lyase_HEAT"/>
</dbReference>
<dbReference type="GO" id="GO:0016491">
    <property type="term" value="F:oxidoreductase activity"/>
    <property type="evidence" value="ECO:0007669"/>
    <property type="project" value="TreeGrafter"/>
</dbReference>
<accession>A0A2N1PPH7</accession>
<evidence type="ECO:0000256" key="2">
    <source>
        <dbReference type="SAM" id="MobiDB-lite"/>
    </source>
</evidence>
<protein>
    <recommendedName>
        <fullName evidence="6">HEAT repeat domain-containing protein</fullName>
    </recommendedName>
</protein>
<organism evidence="4 5">
    <name type="scientific">Candidatus Wallbacteria bacterium HGW-Wallbacteria-1</name>
    <dbReference type="NCBI Taxonomy" id="2013854"/>
    <lineage>
        <taxon>Bacteria</taxon>
        <taxon>Candidatus Walliibacteriota</taxon>
    </lineage>
</organism>
<dbReference type="SUPFAM" id="SSF48371">
    <property type="entry name" value="ARM repeat"/>
    <property type="match status" value="1"/>
</dbReference>
<keyword evidence="3" id="KW-0812">Transmembrane</keyword>
<proteinExistence type="predicted"/>
<dbReference type="PROSITE" id="PS50077">
    <property type="entry name" value="HEAT_REPEAT"/>
    <property type="match status" value="1"/>
</dbReference>
<dbReference type="EMBL" id="PGXC01000007">
    <property type="protein sequence ID" value="PKK90240.1"/>
    <property type="molecule type" value="Genomic_DNA"/>
</dbReference>
<dbReference type="PANTHER" id="PTHR12697">
    <property type="entry name" value="PBS LYASE HEAT-LIKE PROTEIN"/>
    <property type="match status" value="1"/>
</dbReference>
<comment type="function">
    <text evidence="1">Catalyzes the hydroxylation of the N(6)-(4-aminobutyl)-L-lysine intermediate produced by deoxyhypusine synthase/DHPS on a critical lysine of the eukaryotic translation initiation factor 5A/eIF-5A. This is the second step of the post-translational modification of that lysine into an unusual amino acid residue named hypusine. Hypusination is unique to mature eIF-5A factor and is essential for its function.</text>
</comment>
<dbReference type="InterPro" id="IPR021133">
    <property type="entry name" value="HEAT_type_2"/>
</dbReference>
<feature type="region of interest" description="Disordered" evidence="2">
    <location>
        <begin position="683"/>
        <end position="712"/>
    </location>
</feature>
<evidence type="ECO:0000256" key="1">
    <source>
        <dbReference type="ARBA" id="ARBA00045876"/>
    </source>
</evidence>
<keyword evidence="3" id="KW-1133">Transmembrane helix</keyword>
<keyword evidence="3" id="KW-0472">Membrane</keyword>
<reference evidence="4 5" key="1">
    <citation type="journal article" date="2017" name="ISME J.">
        <title>Potential for microbial H2 and metal transformations associated with novel bacteria and archaea in deep terrestrial subsurface sediments.</title>
        <authorList>
            <person name="Hernsdorf A.W."/>
            <person name="Amano Y."/>
            <person name="Miyakawa K."/>
            <person name="Ise K."/>
            <person name="Suzuki Y."/>
            <person name="Anantharaman K."/>
            <person name="Probst A."/>
            <person name="Burstein D."/>
            <person name="Thomas B.C."/>
            <person name="Banfield J.F."/>
        </authorList>
    </citation>
    <scope>NUCLEOTIDE SEQUENCE [LARGE SCALE GENOMIC DNA]</scope>
    <source>
        <strain evidence="4">HGW-Wallbacteria-1</strain>
    </source>
</reference>
<dbReference type="InterPro" id="IPR016024">
    <property type="entry name" value="ARM-type_fold"/>
</dbReference>
<sequence>MWVPRIADGEKMNSPEIVTSLTLTAAALAGLLILRLRGLESMKVNDRNNAGTIWDAIDNNAVPASHGLSDSLHFSGSDSVGKAGLFDSFSSGWSAETADRLDALDEFTICDEVQKDGKACLSRLPHAAKEYLLGRLTECETSSGVETLLGLCCDSNNVISGKARKLMARVAPQIRNTVVMNSAAAGRDSAERLAAMEVMSYVDDPEFIPVLASNIKEGGKIALAAASVLGRSENPGALAPLQEHLKQLDNELEAHFMHMIPSGRGNRKEFMPEMDEEMEAGSPEEILAEVISGTPGGTLGKAHLVPLIRALSDTSLPHQIRYHAAAALGRIGAPLANESLVRALEDSADTVRYGSIQALAELGNINAAPLIARKLRDANEFVRSAAAHALARLNARESFDDILRGMDDSSGSVRYSCLKAALELDAEASRTMVLKGLSDLDEQVRIVAVRAVSSLKDRSSVGHIINLLGQSDGELRIACAETLFELEDSRAIEPLIDMLKQIDSELIRMAGDMVRTELEEERRNISLEDAISRGDEQQIFISTMAAGKRKSNGGAVNELGDENSLWEALKSDSIFVIGSAMLTLAEHGEIKRFMAHLKSLGRHASIYVRETVGRALGVLAERQEFIAMGLDSQAMEILRSLARDREETVRFAAARSLGKFNVSVTEKILRKLARDRSAEVANAAKQALEPGNGTERDGRRFLLRGPRPELSM</sequence>